<gene>
    <name evidence="10" type="primary">rbsA_1</name>
    <name evidence="10" type="ORF">SV7mr_09200</name>
</gene>
<evidence type="ECO:0000256" key="3">
    <source>
        <dbReference type="ARBA" id="ARBA00022597"/>
    </source>
</evidence>
<dbReference type="InterPro" id="IPR003439">
    <property type="entry name" value="ABC_transporter-like_ATP-bd"/>
</dbReference>
<dbReference type="PROSITE" id="PS00211">
    <property type="entry name" value="ABC_TRANSPORTER_1"/>
    <property type="match status" value="1"/>
</dbReference>
<evidence type="ECO:0000256" key="7">
    <source>
        <dbReference type="ARBA" id="ARBA00022967"/>
    </source>
</evidence>
<keyword evidence="7" id="KW-1278">Translocase</keyword>
<dbReference type="InterPro" id="IPR050107">
    <property type="entry name" value="ABC_carbohydrate_import_ATPase"/>
</dbReference>
<evidence type="ECO:0000313" key="11">
    <source>
        <dbReference type="Proteomes" id="UP000315003"/>
    </source>
</evidence>
<dbReference type="Proteomes" id="UP000315003">
    <property type="component" value="Chromosome"/>
</dbReference>
<evidence type="ECO:0000313" key="10">
    <source>
        <dbReference type="EMBL" id="QDT58427.1"/>
    </source>
</evidence>
<sequence length="509" mass="54161">MAGSEAAQSASTASQPLLEVCDISKRFGPTIALDQVNLAAHAGRVLALIGENGAGKSTLLKTLSGAHDADSGTMRLDGLEYQPRSPLDARRLGIGIVYQELTLAPDLSIEDNIMLGRSGTGGGLLLRGSQRDQVRQCLQRVGLGHLSPTARTGDQSVATQQLIEVARALASQAKIVLLDEPTSSLPAADVQRLFGIINDLRNDGIGVIYISHFLEEVREVADDYAVLRDGNSVGSGQLTDITDDQIISLMVGRDVDDLFPSVPHDIGQARLEIAGLSAKPMPIDTDLTLHHGEVLGIAGLVGAGRSELLRCLAGLIPAKSKVATLDGNRLPSSVGARRRLGIGMLSEDRKSEGLAQSLSITENLAMGNHRRYSSYGLVDLKSRRKDANGWIKKVEVKAHSAEQTIGELSGGNQQKVAFARLLAQDADIYLLDEPTKGIDVGTKAEIYRMIGELAAQGKSVIFVSSYLPELLAVCDTIGVMNRGQLVETRASADWNEESLLAAAVAVTNR</sequence>
<dbReference type="SMART" id="SM00382">
    <property type="entry name" value="AAA"/>
    <property type="match status" value="2"/>
</dbReference>
<keyword evidence="2" id="KW-1003">Cell membrane</keyword>
<proteinExistence type="predicted"/>
<reference evidence="10 11" key="1">
    <citation type="submission" date="2019-02" db="EMBL/GenBank/DDBJ databases">
        <title>Deep-cultivation of Planctomycetes and their phenomic and genomic characterization uncovers novel biology.</title>
        <authorList>
            <person name="Wiegand S."/>
            <person name="Jogler M."/>
            <person name="Boedeker C."/>
            <person name="Pinto D."/>
            <person name="Vollmers J."/>
            <person name="Rivas-Marin E."/>
            <person name="Kohn T."/>
            <person name="Peeters S.H."/>
            <person name="Heuer A."/>
            <person name="Rast P."/>
            <person name="Oberbeckmann S."/>
            <person name="Bunk B."/>
            <person name="Jeske O."/>
            <person name="Meyerdierks A."/>
            <person name="Storesund J.E."/>
            <person name="Kallscheuer N."/>
            <person name="Luecker S."/>
            <person name="Lage O.M."/>
            <person name="Pohl T."/>
            <person name="Merkel B.J."/>
            <person name="Hornburger P."/>
            <person name="Mueller R.-W."/>
            <person name="Bruemmer F."/>
            <person name="Labrenz M."/>
            <person name="Spormann A.M."/>
            <person name="Op den Camp H."/>
            <person name="Overmann J."/>
            <person name="Amann R."/>
            <person name="Jetten M.S.M."/>
            <person name="Mascher T."/>
            <person name="Medema M.H."/>
            <person name="Devos D.P."/>
            <person name="Kaster A.-K."/>
            <person name="Ovreas L."/>
            <person name="Rohde M."/>
            <person name="Galperin M.Y."/>
            <person name="Jogler C."/>
        </authorList>
    </citation>
    <scope>NUCLEOTIDE SEQUENCE [LARGE SCALE GENOMIC DNA]</scope>
    <source>
        <strain evidence="10 11">SV_7m_r</strain>
    </source>
</reference>
<dbReference type="Gene3D" id="3.40.50.300">
    <property type="entry name" value="P-loop containing nucleotide triphosphate hydrolases"/>
    <property type="match status" value="2"/>
</dbReference>
<organism evidence="10 11">
    <name type="scientific">Stieleria bergensis</name>
    <dbReference type="NCBI Taxonomy" id="2528025"/>
    <lineage>
        <taxon>Bacteria</taxon>
        <taxon>Pseudomonadati</taxon>
        <taxon>Planctomycetota</taxon>
        <taxon>Planctomycetia</taxon>
        <taxon>Pirellulales</taxon>
        <taxon>Pirellulaceae</taxon>
        <taxon>Stieleria</taxon>
    </lineage>
</organism>
<dbReference type="GO" id="GO:0005524">
    <property type="term" value="F:ATP binding"/>
    <property type="evidence" value="ECO:0007669"/>
    <property type="project" value="UniProtKB-KW"/>
</dbReference>
<keyword evidence="3" id="KW-0762">Sugar transport</keyword>
<evidence type="ECO:0000256" key="5">
    <source>
        <dbReference type="ARBA" id="ARBA00022741"/>
    </source>
</evidence>
<evidence type="ECO:0000259" key="9">
    <source>
        <dbReference type="PROSITE" id="PS50893"/>
    </source>
</evidence>
<dbReference type="EC" id="3.6.3.17" evidence="10"/>
<dbReference type="CDD" id="cd03215">
    <property type="entry name" value="ABC_Carb_Monos_II"/>
    <property type="match status" value="1"/>
</dbReference>
<dbReference type="InterPro" id="IPR017871">
    <property type="entry name" value="ABC_transporter-like_CS"/>
</dbReference>
<keyword evidence="11" id="KW-1185">Reference proteome</keyword>
<dbReference type="CDD" id="cd03216">
    <property type="entry name" value="ABC_Carb_Monos_I"/>
    <property type="match status" value="1"/>
</dbReference>
<evidence type="ECO:0000256" key="4">
    <source>
        <dbReference type="ARBA" id="ARBA00022737"/>
    </source>
</evidence>
<dbReference type="InterPro" id="IPR027417">
    <property type="entry name" value="P-loop_NTPase"/>
</dbReference>
<dbReference type="PANTHER" id="PTHR43790">
    <property type="entry name" value="CARBOHYDRATE TRANSPORT ATP-BINDING PROTEIN MG119-RELATED"/>
    <property type="match status" value="1"/>
</dbReference>
<evidence type="ECO:0000256" key="6">
    <source>
        <dbReference type="ARBA" id="ARBA00022840"/>
    </source>
</evidence>
<feature type="domain" description="ABC transporter" evidence="9">
    <location>
        <begin position="18"/>
        <end position="254"/>
    </location>
</feature>
<keyword evidence="6 10" id="KW-0067">ATP-binding</keyword>
<dbReference type="SUPFAM" id="SSF52540">
    <property type="entry name" value="P-loop containing nucleoside triphosphate hydrolases"/>
    <property type="match status" value="2"/>
</dbReference>
<dbReference type="GO" id="GO:0016887">
    <property type="term" value="F:ATP hydrolysis activity"/>
    <property type="evidence" value="ECO:0007669"/>
    <property type="project" value="InterPro"/>
</dbReference>
<accession>A0A517SQM8</accession>
<name>A0A517SQM8_9BACT</name>
<dbReference type="PROSITE" id="PS50893">
    <property type="entry name" value="ABC_TRANSPORTER_2"/>
    <property type="match status" value="2"/>
</dbReference>
<evidence type="ECO:0000256" key="8">
    <source>
        <dbReference type="ARBA" id="ARBA00023136"/>
    </source>
</evidence>
<evidence type="ECO:0000256" key="1">
    <source>
        <dbReference type="ARBA" id="ARBA00022448"/>
    </source>
</evidence>
<dbReference type="InterPro" id="IPR003593">
    <property type="entry name" value="AAA+_ATPase"/>
</dbReference>
<evidence type="ECO:0000256" key="2">
    <source>
        <dbReference type="ARBA" id="ARBA00022475"/>
    </source>
</evidence>
<protein>
    <submittedName>
        <fullName evidence="10">Ribose import ATP-binding protein RbsA</fullName>
        <ecNumber evidence="10">3.6.3.17</ecNumber>
    </submittedName>
</protein>
<keyword evidence="8" id="KW-0472">Membrane</keyword>
<feature type="domain" description="ABC transporter" evidence="9">
    <location>
        <begin position="253"/>
        <end position="507"/>
    </location>
</feature>
<keyword evidence="10" id="KW-0378">Hydrolase</keyword>
<keyword evidence="5" id="KW-0547">Nucleotide-binding</keyword>
<keyword evidence="1" id="KW-0813">Transport</keyword>
<dbReference type="PANTHER" id="PTHR43790:SF3">
    <property type="entry name" value="D-ALLOSE IMPORT ATP-BINDING PROTEIN ALSA-RELATED"/>
    <property type="match status" value="1"/>
</dbReference>
<dbReference type="AlphaFoldDB" id="A0A517SQM8"/>
<dbReference type="Pfam" id="PF00005">
    <property type="entry name" value="ABC_tran"/>
    <property type="match status" value="2"/>
</dbReference>
<dbReference type="EMBL" id="CP036272">
    <property type="protein sequence ID" value="QDT58427.1"/>
    <property type="molecule type" value="Genomic_DNA"/>
</dbReference>
<keyword evidence="4" id="KW-0677">Repeat</keyword>
<dbReference type="OrthoDB" id="9771863at2"/>